<gene>
    <name evidence="7" type="primary">LOC109472772</name>
</gene>
<dbReference type="GeneID" id="109472772"/>
<protein>
    <submittedName>
        <fullName evidence="7">Procollagen C-endopeptidase enhancer 1-like</fullName>
    </submittedName>
</protein>
<dbReference type="KEGG" id="bbel:109472772"/>
<evidence type="ECO:0000313" key="7">
    <source>
        <dbReference type="RefSeq" id="XP_019628186.1"/>
    </source>
</evidence>
<evidence type="ECO:0000256" key="2">
    <source>
        <dbReference type="ARBA" id="ARBA00023157"/>
    </source>
</evidence>
<dbReference type="PANTHER" id="PTHR24251">
    <property type="entry name" value="OVOCHYMASE-RELATED"/>
    <property type="match status" value="1"/>
</dbReference>
<keyword evidence="6" id="KW-1185">Reference proteome</keyword>
<dbReference type="PANTHER" id="PTHR24251:SF37">
    <property type="entry name" value="CUB DOMAIN-CONTAINING PROTEIN"/>
    <property type="match status" value="1"/>
</dbReference>
<dbReference type="RefSeq" id="XP_019628186.1">
    <property type="nucleotide sequence ID" value="XM_019772627.1"/>
</dbReference>
<dbReference type="SMART" id="SM00042">
    <property type="entry name" value="CUB"/>
    <property type="match status" value="1"/>
</dbReference>
<dbReference type="OrthoDB" id="10009301at2759"/>
<evidence type="ECO:0000259" key="5">
    <source>
        <dbReference type="PROSITE" id="PS01180"/>
    </source>
</evidence>
<feature type="domain" description="CUB" evidence="5">
    <location>
        <begin position="28"/>
        <end position="141"/>
    </location>
</feature>
<dbReference type="Gene3D" id="2.60.120.290">
    <property type="entry name" value="Spermadhesin, CUB domain"/>
    <property type="match status" value="1"/>
</dbReference>
<evidence type="ECO:0000313" key="6">
    <source>
        <dbReference type="Proteomes" id="UP000515135"/>
    </source>
</evidence>
<dbReference type="InterPro" id="IPR000859">
    <property type="entry name" value="CUB_dom"/>
</dbReference>
<dbReference type="SUPFAM" id="SSF49854">
    <property type="entry name" value="Spermadhesin, CUB domain"/>
    <property type="match status" value="1"/>
</dbReference>
<dbReference type="PROSITE" id="PS01180">
    <property type="entry name" value="CUB"/>
    <property type="match status" value="1"/>
</dbReference>
<sequence>MASPSFSLRDFSSPRKHDQESVTPPAICQDPAILTGDSGTITSPGYPNRYKDNLRCSWTITVSRGRAAIRFTSIDIQGHSTCAYDYLTVYDGANSSGTQLGKFCGKTIPPPVVASGKTRHLVFISDSLVNGQGFSIEYVGKEMLCLTSSQKLVRVSQSTGREFLKLLLKTSRGEP</sequence>
<proteinExistence type="predicted"/>
<dbReference type="Pfam" id="PF00431">
    <property type="entry name" value="CUB"/>
    <property type="match status" value="1"/>
</dbReference>
<reference evidence="7" key="1">
    <citation type="submission" date="2025-08" db="UniProtKB">
        <authorList>
            <consortium name="RefSeq"/>
        </authorList>
    </citation>
    <scope>IDENTIFICATION</scope>
    <source>
        <tissue evidence="7">Gonad</tissue>
    </source>
</reference>
<evidence type="ECO:0000256" key="4">
    <source>
        <dbReference type="SAM" id="MobiDB-lite"/>
    </source>
</evidence>
<feature type="region of interest" description="Disordered" evidence="4">
    <location>
        <begin position="1"/>
        <end position="40"/>
    </location>
</feature>
<evidence type="ECO:0000256" key="1">
    <source>
        <dbReference type="ARBA" id="ARBA00022737"/>
    </source>
</evidence>
<accession>A0A6P4ZET4</accession>
<comment type="caution">
    <text evidence="3">Lacks conserved residue(s) required for the propagation of feature annotation.</text>
</comment>
<keyword evidence="1" id="KW-0677">Repeat</keyword>
<dbReference type="CDD" id="cd00041">
    <property type="entry name" value="CUB"/>
    <property type="match status" value="1"/>
</dbReference>
<dbReference type="FunFam" id="2.60.120.290:FF:000005">
    <property type="entry name" value="Procollagen C-endopeptidase enhancer 1"/>
    <property type="match status" value="1"/>
</dbReference>
<organism evidence="6 7">
    <name type="scientific">Branchiostoma belcheri</name>
    <name type="common">Amphioxus</name>
    <dbReference type="NCBI Taxonomy" id="7741"/>
    <lineage>
        <taxon>Eukaryota</taxon>
        <taxon>Metazoa</taxon>
        <taxon>Chordata</taxon>
        <taxon>Cephalochordata</taxon>
        <taxon>Leptocardii</taxon>
        <taxon>Amphioxiformes</taxon>
        <taxon>Branchiostomatidae</taxon>
        <taxon>Branchiostoma</taxon>
    </lineage>
</organism>
<dbReference type="InterPro" id="IPR035914">
    <property type="entry name" value="Sperma_CUB_dom_sf"/>
</dbReference>
<keyword evidence="2" id="KW-1015">Disulfide bond</keyword>
<dbReference type="AlphaFoldDB" id="A0A6P4ZET4"/>
<evidence type="ECO:0000256" key="3">
    <source>
        <dbReference type="PROSITE-ProRule" id="PRU00059"/>
    </source>
</evidence>
<name>A0A6P4ZET4_BRABE</name>
<dbReference type="Proteomes" id="UP000515135">
    <property type="component" value="Unplaced"/>
</dbReference>